<dbReference type="Proteomes" id="UP000253919">
    <property type="component" value="Unassembled WGS sequence"/>
</dbReference>
<feature type="transmembrane region" description="Helical" evidence="8">
    <location>
        <begin position="12"/>
        <end position="29"/>
    </location>
</feature>
<feature type="transmembrane region" description="Helical" evidence="8">
    <location>
        <begin position="197"/>
        <end position="219"/>
    </location>
</feature>
<feature type="transmembrane region" description="Helical" evidence="8">
    <location>
        <begin position="60"/>
        <end position="81"/>
    </location>
</feature>
<evidence type="ECO:0000313" key="10">
    <source>
        <dbReference type="Proteomes" id="UP000253919"/>
    </source>
</evidence>
<evidence type="ECO:0000256" key="5">
    <source>
        <dbReference type="ARBA" id="ARBA00022692"/>
    </source>
</evidence>
<name>A0A369QMB4_9BACT</name>
<comment type="subcellular location">
    <subcellularLocation>
        <location evidence="1">Cell membrane</location>
        <topology evidence="1">Multi-pass membrane protein</topology>
    </subcellularLocation>
</comment>
<dbReference type="GO" id="GO:0055085">
    <property type="term" value="P:transmembrane transport"/>
    <property type="evidence" value="ECO:0007669"/>
    <property type="project" value="TreeGrafter"/>
</dbReference>
<keyword evidence="3" id="KW-0813">Transport</keyword>
<evidence type="ECO:0000256" key="2">
    <source>
        <dbReference type="ARBA" id="ARBA00009773"/>
    </source>
</evidence>
<keyword evidence="6 8" id="KW-1133">Transmembrane helix</keyword>
<feature type="transmembrane region" description="Helical" evidence="8">
    <location>
        <begin position="143"/>
        <end position="163"/>
    </location>
</feature>
<evidence type="ECO:0000256" key="6">
    <source>
        <dbReference type="ARBA" id="ARBA00022989"/>
    </source>
</evidence>
<dbReference type="InterPro" id="IPR002549">
    <property type="entry name" value="AI-2E-like"/>
</dbReference>
<sequence length="372" mass="40867">MTQSEPFYKKSTLILLGIILFVYVLYTLADMLVPIAFSVLLAILLNPLYTRIIKWRVPKVLAIILTLLIAIIILAGLLYFLSSQIIQFGDMAPLLTQKFNQISTNLQTWVESTFGITLEKQLQLLRDAASGGKALAGRTVSGVLGIFGILFLIPVYIFLLLFYKPLILNFIFEAFARENSGPIADILSETKSAIQSYIVGLLIEASIVAVLNSIALTILGVQYGILLGVIGAILNLIPYIGGLIAIILPVLMATLTKDGYTTQLLIIAAYGLIQFIDNNILVPRIVSSKVKINALASILAVLLGGALWGFSGMFLSIPFIAVLKIIFDHIDSLKPWGRLLGDQIPDYYGKMQVQTTHQKEVKTPQKVEEQKS</sequence>
<evidence type="ECO:0000313" key="9">
    <source>
        <dbReference type="EMBL" id="RDC64377.1"/>
    </source>
</evidence>
<comment type="similarity">
    <text evidence="2">Belongs to the autoinducer-2 exporter (AI-2E) (TC 2.A.86) family.</text>
</comment>
<feature type="transmembrane region" description="Helical" evidence="8">
    <location>
        <begin position="225"/>
        <end position="252"/>
    </location>
</feature>
<evidence type="ECO:0000256" key="7">
    <source>
        <dbReference type="ARBA" id="ARBA00023136"/>
    </source>
</evidence>
<evidence type="ECO:0000256" key="3">
    <source>
        <dbReference type="ARBA" id="ARBA00022448"/>
    </source>
</evidence>
<dbReference type="EMBL" id="QASA01000001">
    <property type="protein sequence ID" value="RDC64377.1"/>
    <property type="molecule type" value="Genomic_DNA"/>
</dbReference>
<dbReference type="OrthoDB" id="9793390at2"/>
<dbReference type="RefSeq" id="WP_115373537.1">
    <property type="nucleotide sequence ID" value="NZ_QASA01000001.1"/>
</dbReference>
<dbReference type="PANTHER" id="PTHR21716">
    <property type="entry name" value="TRANSMEMBRANE PROTEIN"/>
    <property type="match status" value="1"/>
</dbReference>
<protein>
    <submittedName>
        <fullName evidence="9">AI-2 transport protein TqsA</fullName>
    </submittedName>
</protein>
<comment type="caution">
    <text evidence="9">The sequence shown here is derived from an EMBL/GenBank/DDBJ whole genome shotgun (WGS) entry which is preliminary data.</text>
</comment>
<dbReference type="GO" id="GO:0005886">
    <property type="term" value="C:plasma membrane"/>
    <property type="evidence" value="ECO:0007669"/>
    <property type="project" value="UniProtKB-SubCell"/>
</dbReference>
<reference evidence="9 10" key="1">
    <citation type="submission" date="2018-04" db="EMBL/GenBank/DDBJ databases">
        <title>Adhaeribacter sp. HMF7616 genome sequencing and assembly.</title>
        <authorList>
            <person name="Kang H."/>
            <person name="Kang J."/>
            <person name="Cha I."/>
            <person name="Kim H."/>
            <person name="Joh K."/>
        </authorList>
    </citation>
    <scope>NUCLEOTIDE SEQUENCE [LARGE SCALE GENOMIC DNA]</scope>
    <source>
        <strain evidence="9 10">HMF7616</strain>
    </source>
</reference>
<dbReference type="Pfam" id="PF01594">
    <property type="entry name" value="AI-2E_transport"/>
    <property type="match status" value="1"/>
</dbReference>
<evidence type="ECO:0000256" key="1">
    <source>
        <dbReference type="ARBA" id="ARBA00004651"/>
    </source>
</evidence>
<keyword evidence="5 8" id="KW-0812">Transmembrane</keyword>
<dbReference type="AlphaFoldDB" id="A0A369QMB4"/>
<organism evidence="9 10">
    <name type="scientific">Adhaeribacter pallidiroseus</name>
    <dbReference type="NCBI Taxonomy" id="2072847"/>
    <lineage>
        <taxon>Bacteria</taxon>
        <taxon>Pseudomonadati</taxon>
        <taxon>Bacteroidota</taxon>
        <taxon>Cytophagia</taxon>
        <taxon>Cytophagales</taxon>
        <taxon>Hymenobacteraceae</taxon>
        <taxon>Adhaeribacter</taxon>
    </lineage>
</organism>
<evidence type="ECO:0000256" key="4">
    <source>
        <dbReference type="ARBA" id="ARBA00022475"/>
    </source>
</evidence>
<keyword evidence="4" id="KW-1003">Cell membrane</keyword>
<keyword evidence="7 8" id="KW-0472">Membrane</keyword>
<dbReference type="PANTHER" id="PTHR21716:SF53">
    <property type="entry name" value="PERMEASE PERM-RELATED"/>
    <property type="match status" value="1"/>
</dbReference>
<accession>A0A369QMB4</accession>
<evidence type="ECO:0000256" key="8">
    <source>
        <dbReference type="SAM" id="Phobius"/>
    </source>
</evidence>
<feature type="transmembrane region" description="Helical" evidence="8">
    <location>
        <begin position="264"/>
        <end position="282"/>
    </location>
</feature>
<gene>
    <name evidence="9" type="ORF">AHMF7616_02990</name>
</gene>
<keyword evidence="10" id="KW-1185">Reference proteome</keyword>
<feature type="transmembrane region" description="Helical" evidence="8">
    <location>
        <begin position="294"/>
        <end position="327"/>
    </location>
</feature>
<proteinExistence type="inferred from homology"/>